<evidence type="ECO:0000256" key="1">
    <source>
        <dbReference type="SAM" id="Phobius"/>
    </source>
</evidence>
<dbReference type="Proteomes" id="UP000269265">
    <property type="component" value="Unassembled WGS sequence"/>
</dbReference>
<dbReference type="AlphaFoldDB" id="A0A3R8YL46"/>
<dbReference type="RefSeq" id="WP_125244718.1">
    <property type="nucleotide sequence ID" value="NZ_RSED01000017.1"/>
</dbReference>
<proteinExistence type="predicted"/>
<evidence type="ECO:0000313" key="2">
    <source>
        <dbReference type="EMBL" id="RRS02901.1"/>
    </source>
</evidence>
<keyword evidence="1" id="KW-0472">Membrane</keyword>
<comment type="caution">
    <text evidence="2">The sequence shown here is derived from an EMBL/GenBank/DDBJ whole genome shotgun (WGS) entry which is preliminary data.</text>
</comment>
<reference evidence="2 3" key="1">
    <citation type="submission" date="2018-12" db="EMBL/GenBank/DDBJ databases">
        <title>The whole draft genome of Aquabacterium sp. SJQ9.</title>
        <authorList>
            <person name="Sun L."/>
            <person name="Gao X."/>
            <person name="Chen W."/>
            <person name="Huang K."/>
        </authorList>
    </citation>
    <scope>NUCLEOTIDE SEQUENCE [LARGE SCALE GENOMIC DNA]</scope>
    <source>
        <strain evidence="2 3">SJQ9</strain>
    </source>
</reference>
<gene>
    <name evidence="2" type="ORF">EIP75_18255</name>
</gene>
<name>A0A3R8YL46_9BURK</name>
<keyword evidence="1" id="KW-0812">Transmembrane</keyword>
<protein>
    <submittedName>
        <fullName evidence="2">Uncharacterized protein</fullName>
    </submittedName>
</protein>
<dbReference type="EMBL" id="RSED01000017">
    <property type="protein sequence ID" value="RRS02901.1"/>
    <property type="molecule type" value="Genomic_DNA"/>
</dbReference>
<dbReference type="OrthoDB" id="7994841at2"/>
<keyword evidence="1" id="KW-1133">Transmembrane helix</keyword>
<accession>A0A3R8YL46</accession>
<feature type="transmembrane region" description="Helical" evidence="1">
    <location>
        <begin position="47"/>
        <end position="66"/>
    </location>
</feature>
<organism evidence="2 3">
    <name type="scientific">Aquabacterium soli</name>
    <dbReference type="NCBI Taxonomy" id="2493092"/>
    <lineage>
        <taxon>Bacteria</taxon>
        <taxon>Pseudomonadati</taxon>
        <taxon>Pseudomonadota</taxon>
        <taxon>Betaproteobacteria</taxon>
        <taxon>Burkholderiales</taxon>
        <taxon>Aquabacterium</taxon>
    </lineage>
</organism>
<sequence>MLTVVMLALAIGALGLFFWIAHSLTKAVGDLAHWAYMLAFKKRPPRALSMAGLGATWLALVVAAPMQGCDYYQVRLYKEAIPAKLQLADLIYHDEQSDLREGCGEAVFRLSDESLASIKRQGLAYFNDATLGRDGARYHQYAAWQTLAHQQTPQDRLLRGAHCIEDLPAMWDDIQRAVAQGEGFFTTGQEQDLIVIPKLGVIVFSHNG</sequence>
<keyword evidence="3" id="KW-1185">Reference proteome</keyword>
<evidence type="ECO:0000313" key="3">
    <source>
        <dbReference type="Proteomes" id="UP000269265"/>
    </source>
</evidence>